<reference evidence="1 2" key="1">
    <citation type="submission" date="2018-06" db="EMBL/GenBank/DDBJ databases">
        <title>The draft genome sequence of Crocinitomix sp. SM1701.</title>
        <authorList>
            <person name="Zhang X."/>
        </authorList>
    </citation>
    <scope>NUCLEOTIDE SEQUENCE [LARGE SCALE GENOMIC DNA]</scope>
    <source>
        <strain evidence="1 2">SM1701</strain>
    </source>
</reference>
<gene>
    <name evidence="1" type="ORF">DNU06_12760</name>
</gene>
<comment type="caution">
    <text evidence="1">The sequence shown here is derived from an EMBL/GenBank/DDBJ whole genome shotgun (WGS) entry which is preliminary data.</text>
</comment>
<dbReference type="Proteomes" id="UP000249248">
    <property type="component" value="Unassembled WGS sequence"/>
</dbReference>
<organism evidence="1 2">
    <name type="scientific">Putridiphycobacter roseus</name>
    <dbReference type="NCBI Taxonomy" id="2219161"/>
    <lineage>
        <taxon>Bacteria</taxon>
        <taxon>Pseudomonadati</taxon>
        <taxon>Bacteroidota</taxon>
        <taxon>Flavobacteriia</taxon>
        <taxon>Flavobacteriales</taxon>
        <taxon>Crocinitomicaceae</taxon>
        <taxon>Putridiphycobacter</taxon>
    </lineage>
</organism>
<evidence type="ECO:0000313" key="1">
    <source>
        <dbReference type="EMBL" id="PZE16415.1"/>
    </source>
</evidence>
<dbReference type="InterPro" id="IPR047111">
    <property type="entry name" value="YbaP-like"/>
</dbReference>
<dbReference type="InterPro" id="IPR002816">
    <property type="entry name" value="TraB/PrgY/GumN_fam"/>
</dbReference>
<accession>A0A2W1NAW8</accession>
<dbReference type="RefSeq" id="WP_111063817.1">
    <property type="nucleotide sequence ID" value="NZ_JBHUCU010000005.1"/>
</dbReference>
<dbReference type="PROSITE" id="PS51257">
    <property type="entry name" value="PROKAR_LIPOPROTEIN"/>
    <property type="match status" value="1"/>
</dbReference>
<dbReference type="PANTHER" id="PTHR40590:SF1">
    <property type="entry name" value="CYTOPLASMIC PROTEIN"/>
    <property type="match status" value="1"/>
</dbReference>
<proteinExistence type="predicted"/>
<protein>
    <recommendedName>
        <fullName evidence="3">TraB/GumN family protein</fullName>
    </recommendedName>
</protein>
<dbReference type="PANTHER" id="PTHR40590">
    <property type="entry name" value="CYTOPLASMIC PROTEIN-RELATED"/>
    <property type="match status" value="1"/>
</dbReference>
<evidence type="ECO:0008006" key="3">
    <source>
        <dbReference type="Google" id="ProtNLM"/>
    </source>
</evidence>
<sequence length="293" mass="33896">MKAIIIPIFLLLFIFCSCTTKPKIKVANNDNSLLWRVSKTGFKDAYIFGTMHMIEAEYYDFTKNMKAMILNSDAVIMELDGMPNPIQAILLLKLKTGTLSDYFTPEEWSKIKQFYEKEFGLSESNFLATYENFKPFFLFQSMTQSFFEGETESYDMNIMTLANKNKIPIIGLETFQEQIGFFDSISKDEMSNIVMESLASFEKDKLEFKKLQALYAAQNISEMMPLMKEQSPEFMKFEDLFLTNRNKSWIPKLKTEFESKSCFVAVGAAHLFEKNGLLNLLTQEGFKVTPIHK</sequence>
<evidence type="ECO:0000313" key="2">
    <source>
        <dbReference type="Proteomes" id="UP000249248"/>
    </source>
</evidence>
<dbReference type="EMBL" id="QKSB01000008">
    <property type="protein sequence ID" value="PZE16415.1"/>
    <property type="molecule type" value="Genomic_DNA"/>
</dbReference>
<name>A0A2W1NAW8_9FLAO</name>
<dbReference type="OrthoDB" id="9798714at2"/>
<dbReference type="Pfam" id="PF01963">
    <property type="entry name" value="TraB_PrgY_gumN"/>
    <property type="match status" value="1"/>
</dbReference>
<dbReference type="AlphaFoldDB" id="A0A2W1NAW8"/>
<dbReference type="CDD" id="cd14789">
    <property type="entry name" value="Tiki"/>
    <property type="match status" value="1"/>
</dbReference>
<keyword evidence="2" id="KW-1185">Reference proteome</keyword>